<dbReference type="InterPro" id="IPR001048">
    <property type="entry name" value="Asp/Glu/Uridylate_kinase"/>
</dbReference>
<dbReference type="SUPFAM" id="SSF53633">
    <property type="entry name" value="Carbamate kinase-like"/>
    <property type="match status" value="1"/>
</dbReference>
<gene>
    <name evidence="6" type="ORF">JCM19302_506</name>
</gene>
<evidence type="ECO:0000259" key="5">
    <source>
        <dbReference type="Pfam" id="PF00696"/>
    </source>
</evidence>
<dbReference type="GO" id="GO:0004349">
    <property type="term" value="F:glutamate 5-kinase activity"/>
    <property type="evidence" value="ECO:0007669"/>
    <property type="project" value="UniProtKB-EC"/>
</dbReference>
<protein>
    <submittedName>
        <fullName evidence="6">Glutamate 5-kinase</fullName>
        <ecNumber evidence="6">2.7.2.11</ecNumber>
    </submittedName>
</protein>
<dbReference type="Pfam" id="PF00696">
    <property type="entry name" value="AA_kinase"/>
    <property type="match status" value="1"/>
</dbReference>
<dbReference type="GO" id="GO:0005524">
    <property type="term" value="F:ATP binding"/>
    <property type="evidence" value="ECO:0007669"/>
    <property type="project" value="UniProtKB-KW"/>
</dbReference>
<keyword evidence="3 6" id="KW-0418">Kinase</keyword>
<evidence type="ECO:0000313" key="6">
    <source>
        <dbReference type="EMBL" id="GAL71077.1"/>
    </source>
</evidence>
<sequence length="80" mass="8820">MKKKRILLKIGSNTLTKETDNISRGKIEDIANQIANLQDTCEFIIVSSGAIAVAKQFVKLESKQEEVFVKQALASIGSRI</sequence>
<dbReference type="EC" id="2.7.2.11" evidence="6"/>
<dbReference type="PANTHER" id="PTHR43654:SF1">
    <property type="entry name" value="ISOPENTENYL PHOSPHATE KINASE"/>
    <property type="match status" value="1"/>
</dbReference>
<feature type="domain" description="Aspartate/glutamate/uridylate kinase" evidence="5">
    <location>
        <begin position="4"/>
        <end position="80"/>
    </location>
</feature>
<dbReference type="InterPro" id="IPR036393">
    <property type="entry name" value="AceGlu_kinase-like_sf"/>
</dbReference>
<evidence type="ECO:0000256" key="1">
    <source>
        <dbReference type="ARBA" id="ARBA00022679"/>
    </source>
</evidence>
<proteinExistence type="predicted"/>
<evidence type="ECO:0000256" key="3">
    <source>
        <dbReference type="ARBA" id="ARBA00022777"/>
    </source>
</evidence>
<evidence type="ECO:0000256" key="4">
    <source>
        <dbReference type="ARBA" id="ARBA00022840"/>
    </source>
</evidence>
<dbReference type="GO" id="GO:0005829">
    <property type="term" value="C:cytosol"/>
    <property type="evidence" value="ECO:0007669"/>
    <property type="project" value="TreeGrafter"/>
</dbReference>
<dbReference type="PANTHER" id="PTHR43654">
    <property type="entry name" value="GLUTAMATE 5-KINASE"/>
    <property type="match status" value="1"/>
</dbReference>
<accession>A0A090WUL1</accession>
<organism evidence="6 7">
    <name type="scientific">Jejuia pallidilutea</name>
    <dbReference type="NCBI Taxonomy" id="504487"/>
    <lineage>
        <taxon>Bacteria</taxon>
        <taxon>Pseudomonadati</taxon>
        <taxon>Bacteroidota</taxon>
        <taxon>Flavobacteriia</taxon>
        <taxon>Flavobacteriales</taxon>
        <taxon>Flavobacteriaceae</taxon>
        <taxon>Jejuia</taxon>
    </lineage>
</organism>
<dbReference type="Proteomes" id="UP000029646">
    <property type="component" value="Unassembled WGS sequence"/>
</dbReference>
<reference evidence="6 7" key="1">
    <citation type="journal article" date="2014" name="Genome Announc.">
        <title>Draft Genome Sequence of Marine Flavobacterium Jejuia pallidilutea Strain 11shimoA1 and Pigmentation Mutants.</title>
        <authorList>
            <person name="Takatani N."/>
            <person name="Nakanishi M."/>
            <person name="Meirelles P."/>
            <person name="Mino S."/>
            <person name="Suda W."/>
            <person name="Oshima K."/>
            <person name="Hattori M."/>
            <person name="Ohkuma M."/>
            <person name="Hosokawa M."/>
            <person name="Miyashita K."/>
            <person name="Thompson F.L."/>
            <person name="Niwa A."/>
            <person name="Sawabe T."/>
            <person name="Sawabe T."/>
        </authorList>
    </citation>
    <scope>NUCLEOTIDE SEQUENCE [LARGE SCALE GENOMIC DNA]</scope>
    <source>
        <strain evidence="7">JCM19302</strain>
    </source>
</reference>
<keyword evidence="4" id="KW-0067">ATP-binding</keyword>
<dbReference type="EMBL" id="BBNS01000010">
    <property type="protein sequence ID" value="GAL71077.1"/>
    <property type="molecule type" value="Genomic_DNA"/>
</dbReference>
<dbReference type="Gene3D" id="3.40.1160.10">
    <property type="entry name" value="Acetylglutamate kinase-like"/>
    <property type="match status" value="1"/>
</dbReference>
<evidence type="ECO:0000256" key="2">
    <source>
        <dbReference type="ARBA" id="ARBA00022741"/>
    </source>
</evidence>
<comment type="caution">
    <text evidence="6">The sequence shown here is derived from an EMBL/GenBank/DDBJ whole genome shotgun (WGS) entry which is preliminary data.</text>
</comment>
<evidence type="ECO:0000313" key="7">
    <source>
        <dbReference type="Proteomes" id="UP000029646"/>
    </source>
</evidence>
<keyword evidence="1 6" id="KW-0808">Transferase</keyword>
<keyword evidence="2" id="KW-0547">Nucleotide-binding</keyword>
<dbReference type="AlphaFoldDB" id="A0A090WUL1"/>
<name>A0A090WUL1_9FLAO</name>